<protein>
    <submittedName>
        <fullName evidence="2">Uncharacterized protein</fullName>
    </submittedName>
</protein>
<organism evidence="2 3">
    <name type="scientific">Listeria fleischmannii FSL S10-1203</name>
    <dbReference type="NCBI Taxonomy" id="1265822"/>
    <lineage>
        <taxon>Bacteria</taxon>
        <taxon>Bacillati</taxon>
        <taxon>Bacillota</taxon>
        <taxon>Bacilli</taxon>
        <taxon>Bacillales</taxon>
        <taxon>Listeriaceae</taxon>
        <taxon>Listeria</taxon>
    </lineage>
</organism>
<name>W7DRS4_9LIST</name>
<feature type="chain" id="PRO_5004893236" evidence="1">
    <location>
        <begin position="21"/>
        <end position="181"/>
    </location>
</feature>
<dbReference type="Proteomes" id="UP000019241">
    <property type="component" value="Unassembled WGS sequence"/>
</dbReference>
<proteinExistence type="predicted"/>
<dbReference type="AlphaFoldDB" id="W7DRS4"/>
<reference evidence="2 3" key="1">
    <citation type="submission" date="2012-12" db="EMBL/GenBank/DDBJ databases">
        <title>Novel taxa of Listeriaceae from agricultural environments in the United States.</title>
        <authorList>
            <person name="den Bakker H.C."/>
            <person name="Allred A."/>
            <person name="Warchocki S."/>
            <person name="Wright E.M."/>
            <person name="Burrell A."/>
            <person name="Nightingale K.K."/>
            <person name="Kephart D."/>
            <person name="Wiedmann M."/>
        </authorList>
    </citation>
    <scope>NUCLEOTIDE SEQUENCE [LARGE SCALE GENOMIC DNA]</scope>
    <source>
        <strain evidence="2 3">FSL S10-1203</strain>
    </source>
</reference>
<comment type="caution">
    <text evidence="2">The sequence shown here is derived from an EMBL/GenBank/DDBJ whole genome shotgun (WGS) entry which is preliminary data.</text>
</comment>
<feature type="signal peptide" evidence="1">
    <location>
        <begin position="1"/>
        <end position="20"/>
    </location>
</feature>
<evidence type="ECO:0000313" key="2">
    <source>
        <dbReference type="EMBL" id="EUJ53008.1"/>
    </source>
</evidence>
<accession>W7DRS4</accession>
<sequence>MLVVSALVLSFALPSISVYAEDADNQSLVSNTTITELDNVMASIDNLKLQKDAEDMGIIDENGDIAITDSQMAQLLESQNLPVPTELKSESSKNLLKSSKGVTKVVKKNGYTYIYLSATTAHVVSIGSVAAAGVLAALTGGLAAGIAIIIVGAVSEMSWAYMSGGIWLKFKGAKLVGKGKQ</sequence>
<evidence type="ECO:0000256" key="1">
    <source>
        <dbReference type="SAM" id="SignalP"/>
    </source>
</evidence>
<dbReference type="EMBL" id="AODM01000040">
    <property type="protein sequence ID" value="EUJ53008.1"/>
    <property type="molecule type" value="Genomic_DNA"/>
</dbReference>
<gene>
    <name evidence="2" type="ORF">MCOL2_12132</name>
</gene>
<keyword evidence="1" id="KW-0732">Signal</keyword>
<evidence type="ECO:0000313" key="3">
    <source>
        <dbReference type="Proteomes" id="UP000019241"/>
    </source>
</evidence>
<dbReference type="PATRIC" id="fig|1265822.4.peg.2462"/>